<dbReference type="FunFam" id="2.40.10.10:FF:000005">
    <property type="entry name" value="Serine protease 37"/>
    <property type="match status" value="1"/>
</dbReference>
<dbReference type="InterPro" id="IPR018114">
    <property type="entry name" value="TRYPSIN_HIS"/>
</dbReference>
<evidence type="ECO:0000256" key="7">
    <source>
        <dbReference type="SAM" id="SignalP"/>
    </source>
</evidence>
<proteinExistence type="predicted"/>
<dbReference type="GO" id="GO:0005576">
    <property type="term" value="C:extracellular region"/>
    <property type="evidence" value="ECO:0007669"/>
    <property type="project" value="UniProtKB-SubCell"/>
</dbReference>
<keyword evidence="3" id="KW-0865">Zymogen</keyword>
<feature type="signal peptide" evidence="7">
    <location>
        <begin position="1"/>
        <end position="18"/>
    </location>
</feature>
<feature type="domain" description="Peptidase S1" evidence="8">
    <location>
        <begin position="21"/>
        <end position="231"/>
    </location>
</feature>
<dbReference type="GO" id="GO:0004252">
    <property type="term" value="F:serine-type endopeptidase activity"/>
    <property type="evidence" value="ECO:0007669"/>
    <property type="project" value="UniProtKB-EC"/>
</dbReference>
<dbReference type="GO" id="GO:0006508">
    <property type="term" value="P:proteolysis"/>
    <property type="evidence" value="ECO:0007669"/>
    <property type="project" value="InterPro"/>
</dbReference>
<dbReference type="Ensembl" id="ENSNMLT00000016359.1">
    <property type="protein sequence ID" value="ENSNMLP00000014553.1"/>
    <property type="gene ID" value="ENSNMLG00000009692.1"/>
</dbReference>
<dbReference type="InterPro" id="IPR001314">
    <property type="entry name" value="Peptidase_S1A"/>
</dbReference>
<dbReference type="Pfam" id="PF00089">
    <property type="entry name" value="Trypsin"/>
    <property type="match status" value="1"/>
</dbReference>
<accession>A0A8C6T3Q6</accession>
<dbReference type="Gene3D" id="2.40.10.10">
    <property type="entry name" value="Trypsin-like serine proteases"/>
    <property type="match status" value="1"/>
</dbReference>
<evidence type="ECO:0000256" key="3">
    <source>
        <dbReference type="ARBA" id="ARBA00023145"/>
    </source>
</evidence>
<name>A0A8C6T3Q6_9GOBI</name>
<evidence type="ECO:0000256" key="4">
    <source>
        <dbReference type="ARBA" id="ARBA00023157"/>
    </source>
</evidence>
<evidence type="ECO:0000259" key="8">
    <source>
        <dbReference type="PROSITE" id="PS50240"/>
    </source>
</evidence>
<dbReference type="InterPro" id="IPR009003">
    <property type="entry name" value="Peptidase_S1_PA"/>
</dbReference>
<evidence type="ECO:0000256" key="6">
    <source>
        <dbReference type="ARBA" id="ARBA00038868"/>
    </source>
</evidence>
<dbReference type="AlphaFoldDB" id="A0A8C6T3Q6"/>
<reference evidence="9" key="1">
    <citation type="submission" date="2025-05" db="UniProtKB">
        <authorList>
            <consortium name="Ensembl"/>
        </authorList>
    </citation>
    <scope>IDENTIFICATION</scope>
</reference>
<dbReference type="PROSITE" id="PS50240">
    <property type="entry name" value="TRYPSIN_DOM"/>
    <property type="match status" value="1"/>
</dbReference>
<keyword evidence="10" id="KW-1185">Reference proteome</keyword>
<dbReference type="PANTHER" id="PTHR24271:SF81">
    <property type="entry name" value="GRANZYME B"/>
    <property type="match status" value="1"/>
</dbReference>
<dbReference type="InterPro" id="IPR001254">
    <property type="entry name" value="Trypsin_dom"/>
</dbReference>
<dbReference type="EC" id="3.4.21.4" evidence="6"/>
<organism evidence="9 10">
    <name type="scientific">Neogobius melanostomus</name>
    <name type="common">round goby</name>
    <dbReference type="NCBI Taxonomy" id="47308"/>
    <lineage>
        <taxon>Eukaryota</taxon>
        <taxon>Metazoa</taxon>
        <taxon>Chordata</taxon>
        <taxon>Craniata</taxon>
        <taxon>Vertebrata</taxon>
        <taxon>Euteleostomi</taxon>
        <taxon>Actinopterygii</taxon>
        <taxon>Neopterygii</taxon>
        <taxon>Teleostei</taxon>
        <taxon>Neoteleostei</taxon>
        <taxon>Acanthomorphata</taxon>
        <taxon>Gobiaria</taxon>
        <taxon>Gobiiformes</taxon>
        <taxon>Gobioidei</taxon>
        <taxon>Gobiidae</taxon>
        <taxon>Benthophilinae</taxon>
        <taxon>Neogobiini</taxon>
        <taxon>Neogobius</taxon>
    </lineage>
</organism>
<comment type="subcellular location">
    <subcellularLocation>
        <location evidence="1">Secreted</location>
        <location evidence="1">Extracellular space</location>
    </subcellularLocation>
</comment>
<dbReference type="InterPro" id="IPR043504">
    <property type="entry name" value="Peptidase_S1_PA_chymotrypsin"/>
</dbReference>
<dbReference type="SMART" id="SM00020">
    <property type="entry name" value="Tryp_SPc"/>
    <property type="match status" value="1"/>
</dbReference>
<dbReference type="PRINTS" id="PR00722">
    <property type="entry name" value="CHYMOTRYPSIN"/>
</dbReference>
<dbReference type="Proteomes" id="UP000694523">
    <property type="component" value="Unplaced"/>
</dbReference>
<comment type="catalytic activity">
    <reaction evidence="5">
        <text>Preferential cleavage: Arg-|-Xaa, Lys-|-Xaa.</text>
        <dbReference type="EC" id="3.4.21.4"/>
    </reaction>
</comment>
<keyword evidence="4" id="KW-1015">Disulfide bond</keyword>
<evidence type="ECO:0000256" key="2">
    <source>
        <dbReference type="ARBA" id="ARBA00022729"/>
    </source>
</evidence>
<sequence>MGIFSLLTLMLACGHVLTSQIYGGREAAAHSRPFMALVVRKLPNESIEYCAGFLLSEWFVMTAAHCEASWYEVYLGLHDFNHPEDAQIIAVDETFPATGYNRTTLSHDLMLLKLNSKVKFNRKVQPIDLADPNDKPPEVCMVFGWGFFKPGSKELSPVLKEANVTLTNIECEEDFYCSKGQSGPGEGDSGCPLVCENEKVYGVVSKGTYPDENGERLYEYSMISNKMGMMH</sequence>
<evidence type="ECO:0000313" key="9">
    <source>
        <dbReference type="Ensembl" id="ENSNMLP00000014550.1"/>
    </source>
</evidence>
<protein>
    <recommendedName>
        <fullName evidence="6">trypsin</fullName>
        <ecNumber evidence="6">3.4.21.4</ecNumber>
    </recommendedName>
</protein>
<keyword evidence="2 7" id="KW-0732">Signal</keyword>
<evidence type="ECO:0000313" key="10">
    <source>
        <dbReference type="Proteomes" id="UP000694523"/>
    </source>
</evidence>
<feature type="chain" id="PRO_5044681677" description="trypsin" evidence="7">
    <location>
        <begin position="19"/>
        <end position="231"/>
    </location>
</feature>
<evidence type="ECO:0000256" key="1">
    <source>
        <dbReference type="ARBA" id="ARBA00004239"/>
    </source>
</evidence>
<dbReference type="Ensembl" id="ENSNMLT00000016356.1">
    <property type="protein sequence ID" value="ENSNMLP00000014550.1"/>
    <property type="gene ID" value="ENSNMLG00000009692.1"/>
</dbReference>
<dbReference type="PROSITE" id="PS00134">
    <property type="entry name" value="TRYPSIN_HIS"/>
    <property type="match status" value="1"/>
</dbReference>
<dbReference type="CDD" id="cd00190">
    <property type="entry name" value="Tryp_SPc"/>
    <property type="match status" value="1"/>
</dbReference>
<dbReference type="Ensembl" id="ENSNMLT00000016354.1">
    <property type="protein sequence ID" value="ENSNMLP00000014548.1"/>
    <property type="gene ID" value="ENSNMLG00000009692.1"/>
</dbReference>
<dbReference type="SUPFAM" id="SSF50494">
    <property type="entry name" value="Trypsin-like serine proteases"/>
    <property type="match status" value="1"/>
</dbReference>
<evidence type="ECO:0000256" key="5">
    <source>
        <dbReference type="ARBA" id="ARBA00036320"/>
    </source>
</evidence>
<dbReference type="PANTHER" id="PTHR24271">
    <property type="entry name" value="KALLIKREIN-RELATED"/>
    <property type="match status" value="1"/>
</dbReference>